<feature type="region of interest" description="Disordered" evidence="1">
    <location>
        <begin position="277"/>
        <end position="340"/>
    </location>
</feature>
<sequence length="340" mass="38493">MHHGLNCLSVLYINLFVYELYVTNLSRIISSITAQQTKLDLELVPKENRIDIGKCNGRIRRGLTPREPTFQVVLDAIALTPCYPAFLITADVPEILVILGISLHSMMLLSIRCMTWRTFAALFNRSLSGKTSGLDKLRLSKAQIICEASQIYGAVLPECLTSLEMKESKAYKTYLGYATGSVLKIAENLRKPLPLRRTVIWCPVDKEPGTEQGKRVKRSAKKPSTTPAAGVLLKPQSTFKAVFLHLTEFDLKKILLDKMEKRHQSSRLTRLRLPLDQVGNLGDNEDEPRKETASRRDWFKKPTPPQEPTDPDWNIVKTTQEGPTQNWFNDSADSLYLDNH</sequence>
<dbReference type="Proteomes" id="UP001151760">
    <property type="component" value="Unassembled WGS sequence"/>
</dbReference>
<comment type="caution">
    <text evidence="2">The sequence shown here is derived from an EMBL/GenBank/DDBJ whole genome shotgun (WGS) entry which is preliminary data.</text>
</comment>
<evidence type="ECO:0000313" key="3">
    <source>
        <dbReference type="Proteomes" id="UP001151760"/>
    </source>
</evidence>
<reference evidence="2" key="1">
    <citation type="journal article" date="2022" name="Int. J. Mol. Sci.">
        <title>Draft Genome of Tanacetum Coccineum: Genomic Comparison of Closely Related Tanacetum-Family Plants.</title>
        <authorList>
            <person name="Yamashiro T."/>
            <person name="Shiraishi A."/>
            <person name="Nakayama K."/>
            <person name="Satake H."/>
        </authorList>
    </citation>
    <scope>NUCLEOTIDE SEQUENCE</scope>
</reference>
<dbReference type="EMBL" id="BQNB010018122">
    <property type="protein sequence ID" value="GJT70910.1"/>
    <property type="molecule type" value="Genomic_DNA"/>
</dbReference>
<feature type="compositionally biased region" description="Polar residues" evidence="1">
    <location>
        <begin position="316"/>
        <end position="332"/>
    </location>
</feature>
<name>A0ABQ5G5J2_9ASTR</name>
<feature type="region of interest" description="Disordered" evidence="1">
    <location>
        <begin position="209"/>
        <end position="229"/>
    </location>
</feature>
<protein>
    <submittedName>
        <fullName evidence="2">Uncharacterized protein</fullName>
    </submittedName>
</protein>
<evidence type="ECO:0000256" key="1">
    <source>
        <dbReference type="SAM" id="MobiDB-lite"/>
    </source>
</evidence>
<reference evidence="2" key="2">
    <citation type="submission" date="2022-01" db="EMBL/GenBank/DDBJ databases">
        <authorList>
            <person name="Yamashiro T."/>
            <person name="Shiraishi A."/>
            <person name="Satake H."/>
            <person name="Nakayama K."/>
        </authorList>
    </citation>
    <scope>NUCLEOTIDE SEQUENCE</scope>
</reference>
<organism evidence="2 3">
    <name type="scientific">Tanacetum coccineum</name>
    <dbReference type="NCBI Taxonomy" id="301880"/>
    <lineage>
        <taxon>Eukaryota</taxon>
        <taxon>Viridiplantae</taxon>
        <taxon>Streptophyta</taxon>
        <taxon>Embryophyta</taxon>
        <taxon>Tracheophyta</taxon>
        <taxon>Spermatophyta</taxon>
        <taxon>Magnoliopsida</taxon>
        <taxon>eudicotyledons</taxon>
        <taxon>Gunneridae</taxon>
        <taxon>Pentapetalae</taxon>
        <taxon>asterids</taxon>
        <taxon>campanulids</taxon>
        <taxon>Asterales</taxon>
        <taxon>Asteraceae</taxon>
        <taxon>Asteroideae</taxon>
        <taxon>Anthemideae</taxon>
        <taxon>Anthemidinae</taxon>
        <taxon>Tanacetum</taxon>
    </lineage>
</organism>
<feature type="compositionally biased region" description="Basic and acidic residues" evidence="1">
    <location>
        <begin position="287"/>
        <end position="300"/>
    </location>
</feature>
<evidence type="ECO:0000313" key="2">
    <source>
        <dbReference type="EMBL" id="GJT70910.1"/>
    </source>
</evidence>
<accession>A0ABQ5G5J2</accession>
<gene>
    <name evidence="2" type="ORF">Tco_1030196</name>
</gene>
<keyword evidence="3" id="KW-1185">Reference proteome</keyword>
<proteinExistence type="predicted"/>